<dbReference type="InterPro" id="IPR004045">
    <property type="entry name" value="Glutathione_S-Trfase_N"/>
</dbReference>
<gene>
    <name evidence="3" type="ORF">MAR_026338</name>
</gene>
<organism evidence="3 4">
    <name type="scientific">Mya arenaria</name>
    <name type="common">Soft-shell clam</name>
    <dbReference type="NCBI Taxonomy" id="6604"/>
    <lineage>
        <taxon>Eukaryota</taxon>
        <taxon>Metazoa</taxon>
        <taxon>Spiralia</taxon>
        <taxon>Lophotrochozoa</taxon>
        <taxon>Mollusca</taxon>
        <taxon>Bivalvia</taxon>
        <taxon>Autobranchia</taxon>
        <taxon>Heteroconchia</taxon>
        <taxon>Euheterodonta</taxon>
        <taxon>Imparidentia</taxon>
        <taxon>Neoheterodontei</taxon>
        <taxon>Myida</taxon>
        <taxon>Myoidea</taxon>
        <taxon>Myidae</taxon>
        <taxon>Mya</taxon>
    </lineage>
</organism>
<dbReference type="EMBL" id="CP111019">
    <property type="protein sequence ID" value="WAR12158.1"/>
    <property type="molecule type" value="Genomic_DNA"/>
</dbReference>
<comment type="similarity">
    <text evidence="1">Belongs to the GST superfamily. Omega family.</text>
</comment>
<dbReference type="PROSITE" id="PS50404">
    <property type="entry name" value="GST_NTER"/>
    <property type="match status" value="1"/>
</dbReference>
<dbReference type="PANTHER" id="PTHR43968">
    <property type="match status" value="1"/>
</dbReference>
<evidence type="ECO:0000259" key="2">
    <source>
        <dbReference type="PROSITE" id="PS50404"/>
    </source>
</evidence>
<dbReference type="Gene3D" id="3.40.30.10">
    <property type="entry name" value="Glutaredoxin"/>
    <property type="match status" value="1"/>
</dbReference>
<dbReference type="Pfam" id="PF13417">
    <property type="entry name" value="GST_N_3"/>
    <property type="match status" value="1"/>
</dbReference>
<evidence type="ECO:0000313" key="4">
    <source>
        <dbReference type="Proteomes" id="UP001164746"/>
    </source>
</evidence>
<dbReference type="Proteomes" id="UP001164746">
    <property type="component" value="Chromosome 8"/>
</dbReference>
<evidence type="ECO:0000313" key="3">
    <source>
        <dbReference type="EMBL" id="WAR12158.1"/>
    </source>
</evidence>
<dbReference type="InterPro" id="IPR036282">
    <property type="entry name" value="Glutathione-S-Trfase_C_sf"/>
</dbReference>
<protein>
    <submittedName>
        <fullName evidence="3">GSTO1-like protein</fullName>
    </submittedName>
</protein>
<keyword evidence="4" id="KW-1185">Reference proteome</keyword>
<feature type="domain" description="GST N-terminal" evidence="2">
    <location>
        <begin position="1"/>
        <end position="56"/>
    </location>
</feature>
<evidence type="ECO:0000256" key="1">
    <source>
        <dbReference type="ARBA" id="ARBA00011067"/>
    </source>
</evidence>
<dbReference type="SUPFAM" id="SSF47616">
    <property type="entry name" value="GST C-terminal domain-like"/>
    <property type="match status" value="1"/>
</dbReference>
<dbReference type="PANTHER" id="PTHR43968:SF6">
    <property type="entry name" value="GLUTATHIONE S-TRANSFERASE OMEGA"/>
    <property type="match status" value="1"/>
</dbReference>
<accession>A0ABY7EUE4</accession>
<reference evidence="3" key="1">
    <citation type="submission" date="2022-11" db="EMBL/GenBank/DDBJ databases">
        <title>Centuries of genome instability and evolution in soft-shell clam transmissible cancer (bioRxiv).</title>
        <authorList>
            <person name="Hart S.F.M."/>
            <person name="Yonemitsu M.A."/>
            <person name="Giersch R.M."/>
            <person name="Beal B.F."/>
            <person name="Arriagada G."/>
            <person name="Davis B.W."/>
            <person name="Ostrander E.A."/>
            <person name="Goff S.P."/>
            <person name="Metzger M.J."/>
        </authorList>
    </citation>
    <scope>NUCLEOTIDE SEQUENCE</scope>
    <source>
        <strain evidence="3">MELC-2E11</strain>
        <tissue evidence="3">Siphon/mantle</tissue>
    </source>
</reference>
<dbReference type="SUPFAM" id="SSF52833">
    <property type="entry name" value="Thioredoxin-like"/>
    <property type="match status" value="1"/>
</dbReference>
<dbReference type="InterPro" id="IPR050983">
    <property type="entry name" value="GST_Omega/HSP26"/>
</dbReference>
<name>A0ABY7EUE4_MYAAR</name>
<proteinExistence type="inferred from homology"/>
<sequence>MFSHKTVNIHLQDKSEWFLVENTPIGKVPTIQLDDRIFFDSLIVNYYLDIMYPETKLNPDDPYQLASDKPKMVDLNVWPHMMRIPHLAYSFSNQEVELSPDRFPAVTSWINNMEKVPAVQQTNLDKDHYKQFIESYIAKKVDYDVFIEE</sequence>
<dbReference type="Gene3D" id="1.20.1050.10">
    <property type="match status" value="1"/>
</dbReference>
<dbReference type="InterPro" id="IPR036249">
    <property type="entry name" value="Thioredoxin-like_sf"/>
</dbReference>